<name>A0A8I1GED5_9HYPH</name>
<dbReference type="Proteomes" id="UP000623250">
    <property type="component" value="Unassembled WGS sequence"/>
</dbReference>
<reference evidence="2 3" key="1">
    <citation type="submission" date="2020-12" db="EMBL/GenBank/DDBJ databases">
        <title>Revised draft genomes of Rhodomicrobium vannielii ATCC 17100 and Rhodomicrobium udaipurense JA643.</title>
        <authorList>
            <person name="Conners E.M."/>
            <person name="Davenport E.J."/>
            <person name="Bose A."/>
        </authorList>
    </citation>
    <scope>NUCLEOTIDE SEQUENCE [LARGE SCALE GENOMIC DNA]</scope>
    <source>
        <strain evidence="2 3">JA643</strain>
    </source>
</reference>
<protein>
    <submittedName>
        <fullName evidence="2">Uncharacterized protein</fullName>
    </submittedName>
</protein>
<sequence>MSSIAKRKFSPMKRKLSPACADRAVAFLRAQHPENTAKAIEAETCGLVSMHTAKKWLTGDAAPNFKATLALICVYGPNFLSAVLHEEPQWVVRATRAERLAALEAEHARLQREIETITRG</sequence>
<feature type="coiled-coil region" evidence="1">
    <location>
        <begin position="93"/>
        <end position="120"/>
    </location>
</feature>
<evidence type="ECO:0000313" key="3">
    <source>
        <dbReference type="Proteomes" id="UP000623250"/>
    </source>
</evidence>
<keyword evidence="1" id="KW-0175">Coiled coil</keyword>
<gene>
    <name evidence="2" type="ORF">JDN41_06690</name>
</gene>
<evidence type="ECO:0000313" key="2">
    <source>
        <dbReference type="EMBL" id="MBJ7543239.1"/>
    </source>
</evidence>
<dbReference type="RefSeq" id="WP_155955322.1">
    <property type="nucleotide sequence ID" value="NZ_JAEMUK010000012.1"/>
</dbReference>
<accession>A0A8I1GED5</accession>
<organism evidence="2 3">
    <name type="scientific">Rhodomicrobium udaipurense</name>
    <dbReference type="NCBI Taxonomy" id="1202716"/>
    <lineage>
        <taxon>Bacteria</taxon>
        <taxon>Pseudomonadati</taxon>
        <taxon>Pseudomonadota</taxon>
        <taxon>Alphaproteobacteria</taxon>
        <taxon>Hyphomicrobiales</taxon>
        <taxon>Hyphomicrobiaceae</taxon>
        <taxon>Rhodomicrobium</taxon>
    </lineage>
</organism>
<keyword evidence="3" id="KW-1185">Reference proteome</keyword>
<dbReference type="EMBL" id="JAEMUK010000012">
    <property type="protein sequence ID" value="MBJ7543239.1"/>
    <property type="molecule type" value="Genomic_DNA"/>
</dbReference>
<proteinExistence type="predicted"/>
<evidence type="ECO:0000256" key="1">
    <source>
        <dbReference type="SAM" id="Coils"/>
    </source>
</evidence>
<dbReference type="AlphaFoldDB" id="A0A8I1GED5"/>
<comment type="caution">
    <text evidence="2">The sequence shown here is derived from an EMBL/GenBank/DDBJ whole genome shotgun (WGS) entry which is preliminary data.</text>
</comment>